<accession>A0A9D4QUD3</accession>
<evidence type="ECO:0000313" key="2">
    <source>
        <dbReference type="Proteomes" id="UP000828390"/>
    </source>
</evidence>
<keyword evidence="2" id="KW-1185">Reference proteome</keyword>
<organism evidence="1 2">
    <name type="scientific">Dreissena polymorpha</name>
    <name type="common">Zebra mussel</name>
    <name type="synonym">Mytilus polymorpha</name>
    <dbReference type="NCBI Taxonomy" id="45954"/>
    <lineage>
        <taxon>Eukaryota</taxon>
        <taxon>Metazoa</taxon>
        <taxon>Spiralia</taxon>
        <taxon>Lophotrochozoa</taxon>
        <taxon>Mollusca</taxon>
        <taxon>Bivalvia</taxon>
        <taxon>Autobranchia</taxon>
        <taxon>Heteroconchia</taxon>
        <taxon>Euheterodonta</taxon>
        <taxon>Imparidentia</taxon>
        <taxon>Neoheterodontei</taxon>
        <taxon>Myida</taxon>
        <taxon>Dreissenoidea</taxon>
        <taxon>Dreissenidae</taxon>
        <taxon>Dreissena</taxon>
    </lineage>
</organism>
<gene>
    <name evidence="1" type="ORF">DPMN_116888</name>
</gene>
<name>A0A9D4QUD3_DREPO</name>
<evidence type="ECO:0000313" key="1">
    <source>
        <dbReference type="EMBL" id="KAH3843373.1"/>
    </source>
</evidence>
<dbReference type="AlphaFoldDB" id="A0A9D4QUD3"/>
<reference evidence="1" key="2">
    <citation type="submission" date="2020-11" db="EMBL/GenBank/DDBJ databases">
        <authorList>
            <person name="McCartney M.A."/>
            <person name="Auch B."/>
            <person name="Kono T."/>
            <person name="Mallez S."/>
            <person name="Becker A."/>
            <person name="Gohl D.M."/>
            <person name="Silverstein K.A.T."/>
            <person name="Koren S."/>
            <person name="Bechman K.B."/>
            <person name="Herman A."/>
            <person name="Abrahante J.E."/>
            <person name="Garbe J."/>
        </authorList>
    </citation>
    <scope>NUCLEOTIDE SEQUENCE</scope>
    <source>
        <strain evidence="1">Duluth1</strain>
        <tissue evidence="1">Whole animal</tissue>
    </source>
</reference>
<dbReference type="Proteomes" id="UP000828390">
    <property type="component" value="Unassembled WGS sequence"/>
</dbReference>
<reference evidence="1" key="1">
    <citation type="journal article" date="2019" name="bioRxiv">
        <title>The Genome of the Zebra Mussel, Dreissena polymorpha: A Resource for Invasive Species Research.</title>
        <authorList>
            <person name="McCartney M.A."/>
            <person name="Auch B."/>
            <person name="Kono T."/>
            <person name="Mallez S."/>
            <person name="Zhang Y."/>
            <person name="Obille A."/>
            <person name="Becker A."/>
            <person name="Abrahante J.E."/>
            <person name="Garbe J."/>
            <person name="Badalamenti J.P."/>
            <person name="Herman A."/>
            <person name="Mangelson H."/>
            <person name="Liachko I."/>
            <person name="Sullivan S."/>
            <person name="Sone E.D."/>
            <person name="Koren S."/>
            <person name="Silverstein K.A.T."/>
            <person name="Beckman K.B."/>
            <person name="Gohl D.M."/>
        </authorList>
    </citation>
    <scope>NUCLEOTIDE SEQUENCE</scope>
    <source>
        <strain evidence="1">Duluth1</strain>
        <tissue evidence="1">Whole animal</tissue>
    </source>
</reference>
<proteinExistence type="predicted"/>
<comment type="caution">
    <text evidence="1">The sequence shown here is derived from an EMBL/GenBank/DDBJ whole genome shotgun (WGS) entry which is preliminary data.</text>
</comment>
<protein>
    <submittedName>
        <fullName evidence="1">Uncharacterized protein</fullName>
    </submittedName>
</protein>
<dbReference type="EMBL" id="JAIWYP010000004">
    <property type="protein sequence ID" value="KAH3843373.1"/>
    <property type="molecule type" value="Genomic_DNA"/>
</dbReference>
<sequence length="53" mass="5513">MTRTKIQNTKSGPGITTTAHSITRLQGGCDNSATGDNSSIKLATQGTTIGYRT</sequence>